<dbReference type="SUPFAM" id="SSF53807">
    <property type="entry name" value="Helical backbone' metal receptor"/>
    <property type="match status" value="1"/>
</dbReference>
<organism evidence="9 10">
    <name type="scientific">Ottowia cancrivicina</name>
    <dbReference type="NCBI Taxonomy" id="3040346"/>
    <lineage>
        <taxon>Bacteria</taxon>
        <taxon>Pseudomonadati</taxon>
        <taxon>Pseudomonadota</taxon>
        <taxon>Betaproteobacteria</taxon>
        <taxon>Burkholderiales</taxon>
        <taxon>Comamonadaceae</taxon>
        <taxon>Ottowia</taxon>
    </lineage>
</organism>
<dbReference type="InterPro" id="IPR050492">
    <property type="entry name" value="Bact_metal-bind_prot9"/>
</dbReference>
<sequence length="318" mass="33731">MKPLAPSALIAAVLLAAAPAHAGQEEPPLRVVASFSILADLVRQVGGPQVSVQPLVPAGGDAHVYQPTPADARALGRADLVFVNGLGFEGWIDRLVQAAGYKGALVVATQGIEPIASEEGGEGGGHEHEHEHGHGHHDHAHGGQDPHAWQSVPNAMRYVRNIADGLCAARPANCPVWRDNAAKYLDELTRLDAGIRAAWQGVPPARRKVITSHDAFGYYARAYGVQFLAPQGVSTDSEPSAQDVARLIRQIRAEKIRALFVEQLASPRLLEQIARETGIRPAGALYSDALSPADGPAATYVDMMRHNTAALTQAAKGE</sequence>
<feature type="region of interest" description="Disordered" evidence="7">
    <location>
        <begin position="116"/>
        <end position="148"/>
    </location>
</feature>
<name>A0AAW6RG46_9BURK</name>
<gene>
    <name evidence="9" type="ORF">QB898_02115</name>
</gene>
<dbReference type="RefSeq" id="WP_279523601.1">
    <property type="nucleotide sequence ID" value="NZ_JARVII010000002.1"/>
</dbReference>
<feature type="chain" id="PRO_5043386616" evidence="8">
    <location>
        <begin position="23"/>
        <end position="318"/>
    </location>
</feature>
<comment type="caution">
    <text evidence="9">The sequence shown here is derived from an EMBL/GenBank/DDBJ whole genome shotgun (WGS) entry which is preliminary data.</text>
</comment>
<keyword evidence="10" id="KW-1185">Reference proteome</keyword>
<dbReference type="PANTHER" id="PTHR42953:SF1">
    <property type="entry name" value="METAL-BINDING PROTEIN HI_0362-RELATED"/>
    <property type="match status" value="1"/>
</dbReference>
<evidence type="ECO:0000256" key="1">
    <source>
        <dbReference type="ARBA" id="ARBA00004196"/>
    </source>
</evidence>
<evidence type="ECO:0000256" key="5">
    <source>
        <dbReference type="ARBA" id="ARBA00022729"/>
    </source>
</evidence>
<dbReference type="PRINTS" id="PR00690">
    <property type="entry name" value="ADHESNFAMILY"/>
</dbReference>
<evidence type="ECO:0000256" key="3">
    <source>
        <dbReference type="ARBA" id="ARBA00022448"/>
    </source>
</evidence>
<dbReference type="GO" id="GO:0030001">
    <property type="term" value="P:metal ion transport"/>
    <property type="evidence" value="ECO:0007669"/>
    <property type="project" value="InterPro"/>
</dbReference>
<dbReference type="PANTHER" id="PTHR42953">
    <property type="entry name" value="HIGH-AFFINITY ZINC UPTAKE SYSTEM PROTEIN ZNUA-RELATED"/>
    <property type="match status" value="1"/>
</dbReference>
<keyword evidence="5 8" id="KW-0732">Signal</keyword>
<reference evidence="9 10" key="1">
    <citation type="submission" date="2023-04" db="EMBL/GenBank/DDBJ databases">
        <title>Ottowia paracancer sp. nov., isolated from human stomach.</title>
        <authorList>
            <person name="Song Y."/>
        </authorList>
    </citation>
    <scope>NUCLEOTIDE SEQUENCE [LARGE SCALE GENOMIC DNA]</scope>
    <source>
        <strain evidence="9 10">10c7w1</strain>
    </source>
</reference>
<evidence type="ECO:0000256" key="2">
    <source>
        <dbReference type="ARBA" id="ARBA00011028"/>
    </source>
</evidence>
<comment type="subcellular location">
    <subcellularLocation>
        <location evidence="1">Cell envelope</location>
    </subcellularLocation>
</comment>
<dbReference type="GO" id="GO:0046872">
    <property type="term" value="F:metal ion binding"/>
    <property type="evidence" value="ECO:0007669"/>
    <property type="project" value="UniProtKB-KW"/>
</dbReference>
<keyword evidence="3 6" id="KW-0813">Transport</keyword>
<keyword evidence="4" id="KW-0479">Metal-binding</keyword>
<dbReference type="EMBL" id="JARVII010000002">
    <property type="protein sequence ID" value="MDG9698525.1"/>
    <property type="molecule type" value="Genomic_DNA"/>
</dbReference>
<protein>
    <submittedName>
        <fullName evidence="9">Metal ABC transporter substrate-binding protein</fullName>
    </submittedName>
</protein>
<dbReference type="Pfam" id="PF01297">
    <property type="entry name" value="ZnuA"/>
    <property type="match status" value="1"/>
</dbReference>
<evidence type="ECO:0000313" key="9">
    <source>
        <dbReference type="EMBL" id="MDG9698525.1"/>
    </source>
</evidence>
<dbReference type="GO" id="GO:0007155">
    <property type="term" value="P:cell adhesion"/>
    <property type="evidence" value="ECO:0007669"/>
    <property type="project" value="InterPro"/>
</dbReference>
<feature type="signal peptide" evidence="8">
    <location>
        <begin position="1"/>
        <end position="22"/>
    </location>
</feature>
<evidence type="ECO:0000313" key="10">
    <source>
        <dbReference type="Proteomes" id="UP001237156"/>
    </source>
</evidence>
<dbReference type="GO" id="GO:0030313">
    <property type="term" value="C:cell envelope"/>
    <property type="evidence" value="ECO:0007669"/>
    <property type="project" value="UniProtKB-SubCell"/>
</dbReference>
<evidence type="ECO:0000256" key="8">
    <source>
        <dbReference type="SAM" id="SignalP"/>
    </source>
</evidence>
<evidence type="ECO:0000256" key="7">
    <source>
        <dbReference type="SAM" id="MobiDB-lite"/>
    </source>
</evidence>
<proteinExistence type="inferred from homology"/>
<comment type="similarity">
    <text evidence="2 6">Belongs to the bacterial solute-binding protein 9 family.</text>
</comment>
<dbReference type="Proteomes" id="UP001237156">
    <property type="component" value="Unassembled WGS sequence"/>
</dbReference>
<evidence type="ECO:0000256" key="4">
    <source>
        <dbReference type="ARBA" id="ARBA00022723"/>
    </source>
</evidence>
<dbReference type="InterPro" id="IPR006127">
    <property type="entry name" value="ZnuA-like"/>
</dbReference>
<dbReference type="AlphaFoldDB" id="A0AAW6RG46"/>
<dbReference type="InterPro" id="IPR006128">
    <property type="entry name" value="Lipoprotein_PsaA-like"/>
</dbReference>
<evidence type="ECO:0000256" key="6">
    <source>
        <dbReference type="RuleBase" id="RU003512"/>
    </source>
</evidence>
<accession>A0AAW6RG46</accession>
<dbReference type="Gene3D" id="3.40.50.1980">
    <property type="entry name" value="Nitrogenase molybdenum iron protein domain"/>
    <property type="match status" value="2"/>
</dbReference>
<dbReference type="PRINTS" id="PR00691">
    <property type="entry name" value="ADHESINB"/>
</dbReference>
<dbReference type="CDD" id="cd01137">
    <property type="entry name" value="PsaA"/>
    <property type="match status" value="1"/>
</dbReference>
<dbReference type="InterPro" id="IPR006129">
    <property type="entry name" value="AdhesinB"/>
</dbReference>